<dbReference type="OrthoDB" id="9812856at2"/>
<keyword evidence="5" id="KW-1185">Reference proteome</keyword>
<dbReference type="EMBL" id="QIBX01000001">
    <property type="protein sequence ID" value="RNL42125.1"/>
    <property type="molecule type" value="Genomic_DNA"/>
</dbReference>
<evidence type="ECO:0000313" key="4">
    <source>
        <dbReference type="EMBL" id="RNL42125.1"/>
    </source>
</evidence>
<dbReference type="RefSeq" id="WP_123207983.1">
    <property type="nucleotide sequence ID" value="NZ_JBHTHO010000052.1"/>
</dbReference>
<reference evidence="5" key="1">
    <citation type="submission" date="2018-05" db="EMBL/GenBank/DDBJ databases">
        <title>Genome Sequencing of selected type strains of the family Eggerthellaceae.</title>
        <authorList>
            <person name="Danylec N."/>
            <person name="Stoll D.A."/>
            <person name="Doetsch A."/>
            <person name="Huch M."/>
        </authorList>
    </citation>
    <scope>NUCLEOTIDE SEQUENCE [LARGE SCALE GENOMIC DNA]</scope>
    <source>
        <strain evidence="5">DSM 24851</strain>
    </source>
</reference>
<evidence type="ECO:0000256" key="1">
    <source>
        <dbReference type="SAM" id="MobiDB-lite"/>
    </source>
</evidence>
<dbReference type="Gene3D" id="3.60.21.10">
    <property type="match status" value="1"/>
</dbReference>
<dbReference type="Pfam" id="PF00149">
    <property type="entry name" value="Metallophos"/>
    <property type="match status" value="1"/>
</dbReference>
<evidence type="ECO:0000313" key="5">
    <source>
        <dbReference type="Proteomes" id="UP000269591"/>
    </source>
</evidence>
<accession>A0A3N0B4W0</accession>
<evidence type="ECO:0000256" key="2">
    <source>
        <dbReference type="SAM" id="Phobius"/>
    </source>
</evidence>
<dbReference type="SUPFAM" id="SSF49899">
    <property type="entry name" value="Concanavalin A-like lectins/glucanases"/>
    <property type="match status" value="1"/>
</dbReference>
<feature type="region of interest" description="Disordered" evidence="1">
    <location>
        <begin position="845"/>
        <end position="945"/>
    </location>
</feature>
<dbReference type="PROSITE" id="PS51318">
    <property type="entry name" value="TAT"/>
    <property type="match status" value="1"/>
</dbReference>
<dbReference type="Pfam" id="PF13385">
    <property type="entry name" value="Laminin_G_3"/>
    <property type="match status" value="1"/>
</dbReference>
<dbReference type="InterPro" id="IPR013320">
    <property type="entry name" value="ConA-like_dom_sf"/>
</dbReference>
<dbReference type="InterPro" id="IPR004843">
    <property type="entry name" value="Calcineurin-like_PHP"/>
</dbReference>
<name>A0A3N0B4W0_9ACTN</name>
<dbReference type="InterPro" id="IPR029052">
    <property type="entry name" value="Metallo-depent_PP-like"/>
</dbReference>
<keyword evidence="2" id="KW-0472">Membrane</keyword>
<keyword evidence="2" id="KW-0812">Transmembrane</keyword>
<dbReference type="GO" id="GO:0016787">
    <property type="term" value="F:hydrolase activity"/>
    <property type="evidence" value="ECO:0007669"/>
    <property type="project" value="InterPro"/>
</dbReference>
<feature type="transmembrane region" description="Helical" evidence="2">
    <location>
        <begin position="20"/>
        <end position="38"/>
    </location>
</feature>
<dbReference type="AlphaFoldDB" id="A0A3N0B4W0"/>
<feature type="compositionally biased region" description="Low complexity" evidence="1">
    <location>
        <begin position="907"/>
        <end position="916"/>
    </location>
</feature>
<keyword evidence="2" id="KW-1133">Transmembrane helix</keyword>
<comment type="caution">
    <text evidence="4">The sequence shown here is derived from an EMBL/GenBank/DDBJ whole genome shotgun (WGS) entry which is preliminary data.</text>
</comment>
<proteinExistence type="predicted"/>
<dbReference type="NCBIfam" id="TIGR01409">
    <property type="entry name" value="TAT_signal_seq"/>
    <property type="match status" value="1"/>
</dbReference>
<dbReference type="InterPro" id="IPR019546">
    <property type="entry name" value="TAT_signal_bac_arc"/>
</dbReference>
<evidence type="ECO:0000259" key="3">
    <source>
        <dbReference type="Pfam" id="PF00149"/>
    </source>
</evidence>
<protein>
    <submittedName>
        <fullName evidence="4">Metallophosphoesterase</fullName>
    </submittedName>
</protein>
<sequence>MNELENAYERGTFGVSRRTFMKLAGIAGVTAMGGMLVFPDRAYGLYTEPTDPHWDALTGDKVRFTVHSDTHFTKYDMKNKFALAFNTIYEQIPDIQAHVFDGDTTENGADGEYADLVEYFNTYVKRPPIICMGNHEMYAHNGNLSEAINAFKNNALAKLTIPDMPQAPGGTHEGLVNFAGKIGGDDGYWVIAASCGLNYDYGYQIPSEAGEYGAPTPVQWMLQCIQEAVAEDPDKPVFVFTHHPMPETVHYSPENFGAGWIGQFHDDDMFVGQYAFQEKLAEYPQVIHFSGHTHIPDNDPRSIWQDGFTAVQTATFGNAFWMQGGANVDGYDNAGDTGGFPADTQDASQCLLVEVDPANGHEVTIRRMDFREGAYIGRPWTFKVSDQSTWVYSHAAMEAANKPPIVADDAQVVVSVSEPEPGENAQVSFTIPADKITADATGVEDDIVMSYRMVVRPASDPQGEPVYDACFMSDYYLASQNRPAEFSRPLFGASLEAGDYVLTAYARNPWENEAQIGEAVEFTVPEPVAVPMTAMLAVSFANGSAADTSEFAHAVTAYGNPTYEAASEFGDKLVANFDGASCYGYGFAQEDYDKLAGSVTRELLVKFNELPDSGYRDIFSSGEGVGHWIEYDGSGTLYHYGNNGSTCATAQIEAGVWMHLVCTFDGSALRVYRDGALVDEVEYAESYQAPRANPYVWYIGADTDGDGEAQCWSNAKIAFVNMYYGTAADDAAVAQMYAKAAVCTIADDAIAEGAFGEPEVGKLCILPTVMATDVNGAQIQAVPSVTAPDGTQVELSRVEGGEVSTLADTVTYGFTPTVEGCHEVVYTAGYGATYAVTFSVAAAATTGPDEPTTDPDDPTGDPSNPGTGDGGQGGNQGGSSTPGGDQGDGGQGGSGSGSDGGQGGSGSDKPSGQGSSDRIDPDKLADTGSGSDKGGSLPKTSDPMGAFTTAVGAIAAVATVALGAVGAAAKKLGFGGGDNSDQQ</sequence>
<organism evidence="4 5">
    <name type="scientific">Slackia equolifaciens</name>
    <dbReference type="NCBI Taxonomy" id="498718"/>
    <lineage>
        <taxon>Bacteria</taxon>
        <taxon>Bacillati</taxon>
        <taxon>Actinomycetota</taxon>
        <taxon>Coriobacteriia</taxon>
        <taxon>Eggerthellales</taxon>
        <taxon>Eggerthellaceae</taxon>
        <taxon>Slackia</taxon>
    </lineage>
</organism>
<feature type="domain" description="Calcineurin-like phosphoesterase" evidence="3">
    <location>
        <begin position="63"/>
        <end position="296"/>
    </location>
</feature>
<gene>
    <name evidence="4" type="ORF">DMP06_01600</name>
</gene>
<dbReference type="InterPro" id="IPR006311">
    <property type="entry name" value="TAT_signal"/>
</dbReference>
<dbReference type="Gene3D" id="2.60.120.200">
    <property type="match status" value="1"/>
</dbReference>
<dbReference type="SUPFAM" id="SSF56300">
    <property type="entry name" value="Metallo-dependent phosphatases"/>
    <property type="match status" value="1"/>
</dbReference>
<feature type="transmembrane region" description="Helical" evidence="2">
    <location>
        <begin position="946"/>
        <end position="969"/>
    </location>
</feature>
<dbReference type="Proteomes" id="UP000269591">
    <property type="component" value="Unassembled WGS sequence"/>
</dbReference>
<feature type="compositionally biased region" description="Gly residues" evidence="1">
    <location>
        <begin position="867"/>
        <end position="906"/>
    </location>
</feature>